<evidence type="ECO:0000313" key="6">
    <source>
        <dbReference type="EMBL" id="KXA43213.1"/>
    </source>
</evidence>
<dbReference type="PROSITE" id="PS51257">
    <property type="entry name" value="PROKAR_LIPOPROTEIN"/>
    <property type="match status" value="1"/>
</dbReference>
<evidence type="ECO:0000259" key="5">
    <source>
        <dbReference type="Pfam" id="PF25984"/>
    </source>
</evidence>
<dbReference type="Proteomes" id="UP000070533">
    <property type="component" value="Unassembled WGS sequence"/>
</dbReference>
<proteinExistence type="inferred from homology"/>
<keyword evidence="2" id="KW-0813">Transport</keyword>
<feature type="domain" description="CusB-like beta-barrel" evidence="4">
    <location>
        <begin position="231"/>
        <end position="303"/>
    </location>
</feature>
<dbReference type="PANTHER" id="PTHR30097:SF4">
    <property type="entry name" value="SLR6042 PROTEIN"/>
    <property type="match status" value="1"/>
</dbReference>
<dbReference type="GO" id="GO:0015679">
    <property type="term" value="P:plasma membrane copper ion transport"/>
    <property type="evidence" value="ECO:0007669"/>
    <property type="project" value="TreeGrafter"/>
</dbReference>
<gene>
    <name evidence="6" type="ORF">HMPREF3226_00458</name>
</gene>
<dbReference type="GO" id="GO:0060003">
    <property type="term" value="P:copper ion export"/>
    <property type="evidence" value="ECO:0007669"/>
    <property type="project" value="TreeGrafter"/>
</dbReference>
<dbReference type="InterPro" id="IPR058639">
    <property type="entry name" value="BSH_YknX-like"/>
</dbReference>
<dbReference type="InterPro" id="IPR006143">
    <property type="entry name" value="RND_pump_MFP"/>
</dbReference>
<keyword evidence="7" id="KW-1185">Reference proteome</keyword>
<dbReference type="PANTHER" id="PTHR30097">
    <property type="entry name" value="CATION EFFLUX SYSTEM PROTEIN CUSB"/>
    <property type="match status" value="1"/>
</dbReference>
<dbReference type="Pfam" id="PF25954">
    <property type="entry name" value="Beta-barrel_RND_2"/>
    <property type="match status" value="1"/>
</dbReference>
<dbReference type="InterPro" id="IPR051909">
    <property type="entry name" value="MFP_Cation_Efflux"/>
</dbReference>
<evidence type="ECO:0000259" key="4">
    <source>
        <dbReference type="Pfam" id="PF25954"/>
    </source>
</evidence>
<feature type="domain" description="YknX-like barrel-sandwich hybrid" evidence="5">
    <location>
        <begin position="85"/>
        <end position="223"/>
    </location>
</feature>
<comment type="caution">
    <text evidence="6">The sequence shown here is derived from an EMBL/GenBank/DDBJ whole genome shotgun (WGS) entry which is preliminary data.</text>
</comment>
<keyword evidence="3" id="KW-0732">Signal</keyword>
<organism evidence="6 7">
    <name type="scientific">Prevotella corporis</name>
    <dbReference type="NCBI Taxonomy" id="28128"/>
    <lineage>
        <taxon>Bacteria</taxon>
        <taxon>Pseudomonadati</taxon>
        <taxon>Bacteroidota</taxon>
        <taxon>Bacteroidia</taxon>
        <taxon>Bacteroidales</taxon>
        <taxon>Prevotellaceae</taxon>
        <taxon>Prevotella</taxon>
    </lineage>
</organism>
<dbReference type="GO" id="GO:0030313">
    <property type="term" value="C:cell envelope"/>
    <property type="evidence" value="ECO:0007669"/>
    <property type="project" value="TreeGrafter"/>
</dbReference>
<dbReference type="AlphaFoldDB" id="A0A133QK87"/>
<dbReference type="GO" id="GO:0016020">
    <property type="term" value="C:membrane"/>
    <property type="evidence" value="ECO:0007669"/>
    <property type="project" value="InterPro"/>
</dbReference>
<dbReference type="Gene3D" id="2.40.50.100">
    <property type="match status" value="1"/>
</dbReference>
<dbReference type="SUPFAM" id="SSF111369">
    <property type="entry name" value="HlyD-like secretion proteins"/>
    <property type="match status" value="1"/>
</dbReference>
<comment type="similarity">
    <text evidence="1">Belongs to the membrane fusion protein (MFP) (TC 8.A.1) family.</text>
</comment>
<evidence type="ECO:0000313" key="7">
    <source>
        <dbReference type="Proteomes" id="UP000070533"/>
    </source>
</evidence>
<name>A0A133QK87_9BACT</name>
<evidence type="ECO:0000256" key="2">
    <source>
        <dbReference type="ARBA" id="ARBA00022448"/>
    </source>
</evidence>
<sequence>MKAKKYIYMASLLLLMACGNTKKQAENSEENALKEQTQVVLTDEQVKKVNIEVGHLTEMVFENAIEANGKLVIDPQSEATVTPQTGGNIKQILVKEGQIVAKGQIIAYLSHPDFVNLQTQYLSSLNQQKYLSKEFARQAMMMKEGVGAGKDYDRIKSELKIVNGELQMLSAQLRKMGINPSSIRKGNPKMTIAIKSPIRGTVEQIDVQTGQYTTPEMPIMKIVNTDNIFAELQVFLHDVSKIKVGQSVQFKQSDNSGKNYRGKVYSIGKTFNNENQTVDVRVNIMGDRTGLIGGMYIQAQIATNAIKMKAVPYEAIAEKDGKFYIYKASHQGSRWKFFPVGVKKIKEENGFVAIEPLEDTKKLSNIVQSGAYYLLSEMNKGETGEE</sequence>
<evidence type="ECO:0000256" key="3">
    <source>
        <dbReference type="SAM" id="SignalP"/>
    </source>
</evidence>
<feature type="chain" id="PRO_5007458786" evidence="3">
    <location>
        <begin position="26"/>
        <end position="386"/>
    </location>
</feature>
<reference evidence="7" key="1">
    <citation type="submission" date="2016-01" db="EMBL/GenBank/DDBJ databases">
        <authorList>
            <person name="Mitreva M."/>
            <person name="Pepin K.H."/>
            <person name="Mihindukulasuriya K.A."/>
            <person name="Fulton R."/>
            <person name="Fronick C."/>
            <person name="O'Laughlin M."/>
            <person name="Miner T."/>
            <person name="Herter B."/>
            <person name="Rosa B.A."/>
            <person name="Cordes M."/>
            <person name="Tomlinson C."/>
            <person name="Wollam A."/>
            <person name="Palsikar V.B."/>
            <person name="Mardis E.R."/>
            <person name="Wilson R.K."/>
        </authorList>
    </citation>
    <scope>NUCLEOTIDE SEQUENCE [LARGE SCALE GENOMIC DNA]</scope>
    <source>
        <strain evidence="7">MJR7716</strain>
    </source>
</reference>
<dbReference type="STRING" id="28128.HMPREF3226_00458"/>
<dbReference type="InterPro" id="IPR058792">
    <property type="entry name" value="Beta-barrel_RND_2"/>
</dbReference>
<dbReference type="OrthoDB" id="9814657at2"/>
<feature type="signal peptide" evidence="3">
    <location>
        <begin position="1"/>
        <end position="25"/>
    </location>
</feature>
<dbReference type="eggNOG" id="COG0845">
    <property type="taxonomic scope" value="Bacteria"/>
</dbReference>
<dbReference type="PATRIC" id="fig|28128.5.peg.461"/>
<evidence type="ECO:0000256" key="1">
    <source>
        <dbReference type="ARBA" id="ARBA00009477"/>
    </source>
</evidence>
<dbReference type="GO" id="GO:0022857">
    <property type="term" value="F:transmembrane transporter activity"/>
    <property type="evidence" value="ECO:0007669"/>
    <property type="project" value="InterPro"/>
</dbReference>
<protein>
    <submittedName>
        <fullName evidence="6">Efflux transporter, RND family, MFP subunit</fullName>
    </submittedName>
</protein>
<dbReference type="Pfam" id="PF25984">
    <property type="entry name" value="BSH_YknX"/>
    <property type="match status" value="1"/>
</dbReference>
<accession>A0A133QK87</accession>
<dbReference type="EMBL" id="LRQG01000019">
    <property type="protein sequence ID" value="KXA43213.1"/>
    <property type="molecule type" value="Genomic_DNA"/>
</dbReference>
<dbReference type="NCBIfam" id="TIGR01730">
    <property type="entry name" value="RND_mfp"/>
    <property type="match status" value="1"/>
</dbReference>
<dbReference type="RefSeq" id="WP_060940167.1">
    <property type="nucleotide sequence ID" value="NZ_KQ957197.1"/>
</dbReference>
<dbReference type="Gene3D" id="2.40.30.170">
    <property type="match status" value="1"/>
</dbReference>